<evidence type="ECO:0000256" key="7">
    <source>
        <dbReference type="ARBA" id="ARBA00022771"/>
    </source>
</evidence>
<feature type="domain" description="PHD-type" evidence="16">
    <location>
        <begin position="246"/>
        <end position="305"/>
    </location>
</feature>
<dbReference type="GO" id="GO:0008270">
    <property type="term" value="F:zinc ion binding"/>
    <property type="evidence" value="ECO:0007669"/>
    <property type="project" value="UniProtKB-KW"/>
</dbReference>
<dbReference type="OrthoDB" id="10004495at2759"/>
<keyword evidence="6" id="KW-0677">Repeat</keyword>
<evidence type="ECO:0000256" key="4">
    <source>
        <dbReference type="ARBA" id="ARBA00022553"/>
    </source>
</evidence>
<dbReference type="Gene3D" id="3.30.40.10">
    <property type="entry name" value="Zinc/RING finger domain, C3HC4 (zinc finger)"/>
    <property type="match status" value="1"/>
</dbReference>
<organism evidence="18 19">
    <name type="scientific">Bugula neritina</name>
    <name type="common">Brown bryozoan</name>
    <name type="synonym">Sertularia neritina</name>
    <dbReference type="NCBI Taxonomy" id="10212"/>
    <lineage>
        <taxon>Eukaryota</taxon>
        <taxon>Metazoa</taxon>
        <taxon>Spiralia</taxon>
        <taxon>Lophotrochozoa</taxon>
        <taxon>Bryozoa</taxon>
        <taxon>Gymnolaemata</taxon>
        <taxon>Cheilostomatida</taxon>
        <taxon>Flustrina</taxon>
        <taxon>Buguloidea</taxon>
        <taxon>Bugulidae</taxon>
        <taxon>Bugula</taxon>
    </lineage>
</organism>
<feature type="domain" description="PHD-type" evidence="16">
    <location>
        <begin position="302"/>
        <end position="352"/>
    </location>
</feature>
<sequence length="492" mass="54701">MADPDHKASERLVGCINELQHQNRSDLTRICETMKKSYDISPEKTQLLLEQLIKDARIFNIEKEGTAVYMIVQSPNQLKLLPKPSMPDIKQIVSQPNKEIQPPKDFSCILGKCIKEINQKNNKQGASFDDIADWLKHHNFQIELSELQRTLSQEVECMRIRQTEAGLYLLVKKRGRPQSNGSPSSRRVVKTLGVPSVPAKRSPDTENPKKVAQLGKRKRFKKSHDDFEFYDTPGNKGAPVLPPVTDLICDFCLQSSSSNKFGKFEELLMCKDCPAKAHASCMGYGEILSRRARMGPWQCIDCKTCCLCLDSGHPDDLLFCDACDKGYHMFCHDPAIKEKPKNKWACNACIGDGVTTDDLISDADIGENHSPISSKEAASIETANTIAPQSNVSVGPVHSTPSAPAAPSQNSVSPKHLLPAKPSHWSIANVSQYIIECGFPDEAAKFSDQEIDGKSLMLLLRQDVLCNMQLKLGPALKIYEKIRMIQKGPANQ</sequence>
<accession>A0A7J7JCJ2</accession>
<dbReference type="InterPro" id="IPR001660">
    <property type="entry name" value="SAM"/>
</dbReference>
<evidence type="ECO:0000259" key="17">
    <source>
        <dbReference type="PROSITE" id="PS52014"/>
    </source>
</evidence>
<proteinExistence type="predicted"/>
<evidence type="ECO:0000256" key="11">
    <source>
        <dbReference type="ARBA" id="ARBA00023015"/>
    </source>
</evidence>
<dbReference type="AlphaFoldDB" id="A0A7J7JCJ2"/>
<dbReference type="GO" id="GO:0006325">
    <property type="term" value="P:chromatin organization"/>
    <property type="evidence" value="ECO:0007669"/>
    <property type="project" value="UniProtKB-KW"/>
</dbReference>
<evidence type="ECO:0000256" key="12">
    <source>
        <dbReference type="ARBA" id="ARBA00023163"/>
    </source>
</evidence>
<keyword evidence="2" id="KW-0678">Repressor</keyword>
<dbReference type="PROSITE" id="PS52014">
    <property type="entry name" value="SAMD1_WH"/>
    <property type="match status" value="1"/>
</dbReference>
<dbReference type="GO" id="GO:0005634">
    <property type="term" value="C:nucleus"/>
    <property type="evidence" value="ECO:0007669"/>
    <property type="project" value="UniProtKB-SubCell"/>
</dbReference>
<keyword evidence="7 14" id="KW-0863">Zinc-finger</keyword>
<dbReference type="InterPro" id="IPR001965">
    <property type="entry name" value="Znf_PHD"/>
</dbReference>
<keyword evidence="13" id="KW-0539">Nucleus</keyword>
<evidence type="ECO:0000256" key="3">
    <source>
        <dbReference type="ARBA" id="ARBA00022499"/>
    </source>
</evidence>
<comment type="caution">
    <text evidence="18">The sequence shown here is derived from an EMBL/GenBank/DDBJ whole genome shotgun (WGS) entry which is preliminary data.</text>
</comment>
<evidence type="ECO:0000256" key="15">
    <source>
        <dbReference type="SAM" id="MobiDB-lite"/>
    </source>
</evidence>
<evidence type="ECO:0000256" key="2">
    <source>
        <dbReference type="ARBA" id="ARBA00022491"/>
    </source>
</evidence>
<keyword evidence="9" id="KW-0832">Ubl conjugation</keyword>
<keyword evidence="19" id="KW-1185">Reference proteome</keyword>
<evidence type="ECO:0000256" key="1">
    <source>
        <dbReference type="ARBA" id="ARBA00004123"/>
    </source>
</evidence>
<dbReference type="Pfam" id="PF21524">
    <property type="entry name" value="SAMD1_WH"/>
    <property type="match status" value="1"/>
</dbReference>
<dbReference type="Pfam" id="PF00628">
    <property type="entry name" value="PHD"/>
    <property type="match status" value="1"/>
</dbReference>
<dbReference type="InterPro" id="IPR048589">
    <property type="entry name" value="SAMD1-like_WH"/>
</dbReference>
<comment type="subcellular location">
    <subcellularLocation>
        <location evidence="1">Nucleus</location>
    </subcellularLocation>
</comment>
<evidence type="ECO:0000259" key="16">
    <source>
        <dbReference type="PROSITE" id="PS50016"/>
    </source>
</evidence>
<dbReference type="PANTHER" id="PTHR45888">
    <property type="entry name" value="HL01030P-RELATED"/>
    <property type="match status" value="1"/>
</dbReference>
<dbReference type="Gene3D" id="1.10.150.50">
    <property type="entry name" value="Transcription Factor, Ets-1"/>
    <property type="match status" value="1"/>
</dbReference>
<dbReference type="Proteomes" id="UP000593567">
    <property type="component" value="Unassembled WGS sequence"/>
</dbReference>
<dbReference type="SMART" id="SM00249">
    <property type="entry name" value="PHD"/>
    <property type="match status" value="2"/>
</dbReference>
<feature type="compositionally biased region" description="Polar residues" evidence="15">
    <location>
        <begin position="390"/>
        <end position="413"/>
    </location>
</feature>
<evidence type="ECO:0000256" key="8">
    <source>
        <dbReference type="ARBA" id="ARBA00022833"/>
    </source>
</evidence>
<keyword evidence="8" id="KW-0862">Zinc</keyword>
<reference evidence="18" key="1">
    <citation type="submission" date="2020-06" db="EMBL/GenBank/DDBJ databases">
        <title>Draft genome of Bugula neritina, a colonial animal packing powerful symbionts and potential medicines.</title>
        <authorList>
            <person name="Rayko M."/>
        </authorList>
    </citation>
    <scope>NUCLEOTIDE SEQUENCE [LARGE SCALE GENOMIC DNA]</scope>
    <source>
        <strain evidence="18">Kwan_BN1</strain>
    </source>
</reference>
<evidence type="ECO:0000256" key="9">
    <source>
        <dbReference type="ARBA" id="ARBA00022843"/>
    </source>
</evidence>
<dbReference type="PROSITE" id="PS50016">
    <property type="entry name" value="ZF_PHD_2"/>
    <property type="match status" value="2"/>
</dbReference>
<dbReference type="PANTHER" id="PTHR45888:SF4">
    <property type="entry name" value="PHD FINGER PROTEIN 10"/>
    <property type="match status" value="1"/>
</dbReference>
<keyword evidence="10" id="KW-0156">Chromatin regulator</keyword>
<protein>
    <submittedName>
        <fullName evidence="18">Uncharacterized protein</fullName>
    </submittedName>
</protein>
<evidence type="ECO:0000256" key="5">
    <source>
        <dbReference type="ARBA" id="ARBA00022723"/>
    </source>
</evidence>
<evidence type="ECO:0000256" key="14">
    <source>
        <dbReference type="PROSITE-ProRule" id="PRU00146"/>
    </source>
</evidence>
<keyword evidence="3" id="KW-1017">Isopeptide bond</keyword>
<evidence type="ECO:0000256" key="10">
    <source>
        <dbReference type="ARBA" id="ARBA00022853"/>
    </source>
</evidence>
<dbReference type="InterPro" id="IPR013083">
    <property type="entry name" value="Znf_RING/FYVE/PHD"/>
</dbReference>
<dbReference type="SUPFAM" id="SSF47769">
    <property type="entry name" value="SAM/Pointed domain"/>
    <property type="match status" value="1"/>
</dbReference>
<evidence type="ECO:0000313" key="18">
    <source>
        <dbReference type="EMBL" id="KAF6023653.1"/>
    </source>
</evidence>
<dbReference type="InterPro" id="IPR011011">
    <property type="entry name" value="Znf_FYVE_PHD"/>
</dbReference>
<keyword evidence="11" id="KW-0805">Transcription regulation</keyword>
<evidence type="ECO:0000313" key="19">
    <source>
        <dbReference type="Proteomes" id="UP000593567"/>
    </source>
</evidence>
<dbReference type="InterPro" id="IPR013761">
    <property type="entry name" value="SAM/pointed_sf"/>
</dbReference>
<feature type="region of interest" description="Disordered" evidence="15">
    <location>
        <begin position="174"/>
        <end position="215"/>
    </location>
</feature>
<name>A0A7J7JCJ2_BUGNE</name>
<dbReference type="EMBL" id="VXIV02002680">
    <property type="protein sequence ID" value="KAF6023653.1"/>
    <property type="molecule type" value="Genomic_DNA"/>
</dbReference>
<evidence type="ECO:0000256" key="6">
    <source>
        <dbReference type="ARBA" id="ARBA00022737"/>
    </source>
</evidence>
<evidence type="ECO:0000256" key="13">
    <source>
        <dbReference type="ARBA" id="ARBA00023242"/>
    </source>
</evidence>
<feature type="domain" description="SAMD1-like winged helix (WH)" evidence="17">
    <location>
        <begin position="1"/>
        <end position="75"/>
    </location>
</feature>
<keyword evidence="5" id="KW-0479">Metal-binding</keyword>
<dbReference type="SUPFAM" id="SSF57903">
    <property type="entry name" value="FYVE/PHD zinc finger"/>
    <property type="match status" value="2"/>
</dbReference>
<dbReference type="InterPro" id="IPR019787">
    <property type="entry name" value="Znf_PHD-finger"/>
</dbReference>
<keyword evidence="12" id="KW-0804">Transcription</keyword>
<feature type="region of interest" description="Disordered" evidence="15">
    <location>
        <begin position="390"/>
        <end position="417"/>
    </location>
</feature>
<dbReference type="SMART" id="SM00454">
    <property type="entry name" value="SAM"/>
    <property type="match status" value="1"/>
</dbReference>
<dbReference type="GO" id="GO:0003677">
    <property type="term" value="F:DNA binding"/>
    <property type="evidence" value="ECO:0007669"/>
    <property type="project" value="InterPro"/>
</dbReference>
<gene>
    <name evidence="18" type="ORF">EB796_018020</name>
</gene>
<keyword evidence="4" id="KW-0597">Phosphoprotein</keyword>
<dbReference type="CDD" id="cd15527">
    <property type="entry name" value="PHD2_KAT6A_6B"/>
    <property type="match status" value="1"/>
</dbReference>